<sequence length="141" mass="15516">MHLLYIGIYVRLGIAKYPSKRYLPIMSPCFSRKVNAYFQILVLLFKAQPFALPASVDIDGGLQGISYVRLAVYVRLHLVGATHSLQTALETSMPNTPKSSAWLDFGLANTSNFSGVAVTGINTRFDQGEGLLCDLELPFNC</sequence>
<dbReference type="AlphaFoldDB" id="A0A7R8HDX7"/>
<reference evidence="1" key="1">
    <citation type="submission" date="2021-02" db="EMBL/GenBank/DDBJ databases">
        <authorList>
            <person name="Bekaert M."/>
        </authorList>
    </citation>
    <scope>NUCLEOTIDE SEQUENCE</scope>
    <source>
        <strain evidence="1">IoA-00</strain>
    </source>
</reference>
<proteinExistence type="predicted"/>
<gene>
    <name evidence="1" type="ORF">LSAA_13995</name>
</gene>
<accession>A0A7R8HDX7</accession>
<evidence type="ECO:0000313" key="1">
    <source>
        <dbReference type="EMBL" id="CAF3031436.1"/>
    </source>
</evidence>
<dbReference type="EMBL" id="HG994587">
    <property type="protein sequence ID" value="CAF3031436.1"/>
    <property type="molecule type" value="Genomic_DNA"/>
</dbReference>
<evidence type="ECO:0000313" key="2">
    <source>
        <dbReference type="Proteomes" id="UP000675881"/>
    </source>
</evidence>
<dbReference type="Proteomes" id="UP000675881">
    <property type="component" value="Chromosome 8"/>
</dbReference>
<organism evidence="1 2">
    <name type="scientific">Lepeophtheirus salmonis</name>
    <name type="common">Salmon louse</name>
    <name type="synonym">Caligus salmonis</name>
    <dbReference type="NCBI Taxonomy" id="72036"/>
    <lineage>
        <taxon>Eukaryota</taxon>
        <taxon>Metazoa</taxon>
        <taxon>Ecdysozoa</taxon>
        <taxon>Arthropoda</taxon>
        <taxon>Crustacea</taxon>
        <taxon>Multicrustacea</taxon>
        <taxon>Hexanauplia</taxon>
        <taxon>Copepoda</taxon>
        <taxon>Siphonostomatoida</taxon>
        <taxon>Caligidae</taxon>
        <taxon>Lepeophtheirus</taxon>
    </lineage>
</organism>
<keyword evidence="2" id="KW-1185">Reference proteome</keyword>
<name>A0A7R8HDX7_LEPSM</name>
<protein>
    <submittedName>
        <fullName evidence="1">(salmon louse) hypothetical protein</fullName>
    </submittedName>
</protein>